<dbReference type="PANTHER" id="PTHR30535:SF34">
    <property type="entry name" value="MOLYBDATE-BINDING PROTEIN MOLA"/>
    <property type="match status" value="1"/>
</dbReference>
<dbReference type="PROSITE" id="PS50983">
    <property type="entry name" value="FE_B12_PBP"/>
    <property type="match status" value="1"/>
</dbReference>
<organism evidence="5 6">
    <name type="scientific">Sporobacter termitidis DSM 10068</name>
    <dbReference type="NCBI Taxonomy" id="1123282"/>
    <lineage>
        <taxon>Bacteria</taxon>
        <taxon>Bacillati</taxon>
        <taxon>Bacillota</taxon>
        <taxon>Clostridia</taxon>
        <taxon>Eubacteriales</taxon>
        <taxon>Oscillospiraceae</taxon>
        <taxon>Sporobacter</taxon>
    </lineage>
</organism>
<feature type="chain" id="PRO_5039695292" evidence="3">
    <location>
        <begin position="29"/>
        <end position="390"/>
    </location>
</feature>
<evidence type="ECO:0000256" key="3">
    <source>
        <dbReference type="SAM" id="SignalP"/>
    </source>
</evidence>
<dbReference type="PROSITE" id="PS51257">
    <property type="entry name" value="PROKAR_LIPOPROTEIN"/>
    <property type="match status" value="1"/>
</dbReference>
<proteinExistence type="inferred from homology"/>
<keyword evidence="6" id="KW-1185">Reference proteome</keyword>
<dbReference type="Gene3D" id="3.40.50.1980">
    <property type="entry name" value="Nitrogenase molybdenum iron protein domain"/>
    <property type="match status" value="2"/>
</dbReference>
<dbReference type="EMBL" id="FQXV01000005">
    <property type="protein sequence ID" value="SHH97446.1"/>
    <property type="molecule type" value="Genomic_DNA"/>
</dbReference>
<dbReference type="AlphaFoldDB" id="A0A1M5XCE4"/>
<feature type="region of interest" description="Disordered" evidence="2">
    <location>
        <begin position="30"/>
        <end position="61"/>
    </location>
</feature>
<dbReference type="SUPFAM" id="SSF53807">
    <property type="entry name" value="Helical backbone' metal receptor"/>
    <property type="match status" value="1"/>
</dbReference>
<dbReference type="PANTHER" id="PTHR30535">
    <property type="entry name" value="VITAMIN B12-BINDING PROTEIN"/>
    <property type="match status" value="1"/>
</dbReference>
<dbReference type="STRING" id="1123282.SAMN02745823_01699"/>
<comment type="similarity">
    <text evidence="1">Belongs to the bacterial solute-binding protein 8 family.</text>
</comment>
<gene>
    <name evidence="5" type="ORF">SAMN02745823_01699</name>
</gene>
<evidence type="ECO:0000313" key="6">
    <source>
        <dbReference type="Proteomes" id="UP000183995"/>
    </source>
</evidence>
<dbReference type="Pfam" id="PF01497">
    <property type="entry name" value="Peripla_BP_2"/>
    <property type="match status" value="1"/>
</dbReference>
<dbReference type="InterPro" id="IPR002491">
    <property type="entry name" value="ABC_transptr_periplasmic_BD"/>
</dbReference>
<keyword evidence="3" id="KW-0732">Signal</keyword>
<evidence type="ECO:0000259" key="4">
    <source>
        <dbReference type="PROSITE" id="PS50983"/>
    </source>
</evidence>
<accession>A0A1M5XCE4</accession>
<dbReference type="RefSeq" id="WP_073077728.1">
    <property type="nucleotide sequence ID" value="NZ_FQXV01000005.1"/>
</dbReference>
<reference evidence="5 6" key="1">
    <citation type="submission" date="2016-11" db="EMBL/GenBank/DDBJ databases">
        <authorList>
            <person name="Jaros S."/>
            <person name="Januszkiewicz K."/>
            <person name="Wedrychowicz H."/>
        </authorList>
    </citation>
    <scope>NUCLEOTIDE SEQUENCE [LARGE SCALE GENOMIC DNA]</scope>
    <source>
        <strain evidence="5 6">DSM 10068</strain>
    </source>
</reference>
<feature type="signal peptide" evidence="3">
    <location>
        <begin position="1"/>
        <end position="28"/>
    </location>
</feature>
<evidence type="ECO:0000256" key="2">
    <source>
        <dbReference type="SAM" id="MobiDB-lite"/>
    </source>
</evidence>
<feature type="compositionally biased region" description="Low complexity" evidence="2">
    <location>
        <begin position="30"/>
        <end position="57"/>
    </location>
</feature>
<protein>
    <submittedName>
        <fullName evidence="5">Substrate-binding protein</fullName>
    </submittedName>
</protein>
<evidence type="ECO:0000313" key="5">
    <source>
        <dbReference type="EMBL" id="SHH97446.1"/>
    </source>
</evidence>
<name>A0A1M5XCE4_9FIRM</name>
<dbReference type="InterPro" id="IPR050902">
    <property type="entry name" value="ABC_Transporter_SBP"/>
</dbReference>
<evidence type="ECO:0000256" key="1">
    <source>
        <dbReference type="ARBA" id="ARBA00008814"/>
    </source>
</evidence>
<dbReference type="OrthoDB" id="9787830at2"/>
<feature type="domain" description="Fe/B12 periplasmic-binding" evidence="4">
    <location>
        <begin position="78"/>
        <end position="347"/>
    </location>
</feature>
<dbReference type="Proteomes" id="UP000183995">
    <property type="component" value="Unassembled WGS sequence"/>
</dbReference>
<sequence>MRKLKRGTGIVLTIALLAALLGGCSQNAGSPADGSPAATASAQAPASPSASAQPTSSTRTVQDLAGNDVTIPSELHKVAITSWMGALGAFALLGRIDMVSSMADTSRYAWLRHAYPQLTSLPDYGNFDKVNVEELVKSNPDIIISPNSAAETNKKMQSLNLPVYVDGITVKDSDDVMATWHSELMGIANLIGETEKAQKYLDYTNDILSMVQERVSTIPESERKTALVVRSSILEVFADNIDCGLCVKYAGGINVAATAGDRYFTTSAENVTKWNPDFIFQTIVTAPYDSKMAAYYDDWKADKRYQDITAVKNGDAYIMPMGVTQWNGDVELALGVLQMAKIMYPDLFKDIDVKAEATKFYQTFMNYTLTDEDFKIMAPNFNNAKSNGLS</sequence>